<keyword evidence="5" id="KW-0804">Transcription</keyword>
<evidence type="ECO:0000256" key="5">
    <source>
        <dbReference type="ARBA" id="ARBA00023163"/>
    </source>
</evidence>
<evidence type="ECO:0000256" key="6">
    <source>
        <dbReference type="SAM" id="MobiDB-lite"/>
    </source>
</evidence>
<organism evidence="9 10">
    <name type="scientific">Salinactinospora qingdaonensis</name>
    <dbReference type="NCBI Taxonomy" id="702744"/>
    <lineage>
        <taxon>Bacteria</taxon>
        <taxon>Bacillati</taxon>
        <taxon>Actinomycetota</taxon>
        <taxon>Actinomycetes</taxon>
        <taxon>Streptosporangiales</taxon>
        <taxon>Nocardiopsidaceae</taxon>
        <taxon>Salinactinospora</taxon>
    </lineage>
</organism>
<reference evidence="10" key="1">
    <citation type="journal article" date="2019" name="Int. J. Syst. Evol. Microbiol.">
        <title>The Global Catalogue of Microorganisms (GCM) 10K type strain sequencing project: providing services to taxonomists for standard genome sequencing and annotation.</title>
        <authorList>
            <consortium name="The Broad Institute Genomics Platform"/>
            <consortium name="The Broad Institute Genome Sequencing Center for Infectious Disease"/>
            <person name="Wu L."/>
            <person name="Ma J."/>
        </authorList>
    </citation>
    <scope>NUCLEOTIDE SEQUENCE [LARGE SCALE GENOMIC DNA]</scope>
    <source>
        <strain evidence="10">JCM 17137</strain>
    </source>
</reference>
<dbReference type="Gene3D" id="1.10.10.10">
    <property type="entry name" value="Winged helix-like DNA-binding domain superfamily/Winged helix DNA-binding domain"/>
    <property type="match status" value="1"/>
</dbReference>
<feature type="region of interest" description="Disordered" evidence="6">
    <location>
        <begin position="590"/>
        <end position="633"/>
    </location>
</feature>
<dbReference type="InterPro" id="IPR001867">
    <property type="entry name" value="OmpR/PhoB-type_DNA-bd"/>
</dbReference>
<name>A0ABP7G177_9ACTN</name>
<dbReference type="SMART" id="SM01043">
    <property type="entry name" value="BTAD"/>
    <property type="match status" value="1"/>
</dbReference>
<feature type="domain" description="OmpR/PhoB-type" evidence="7">
    <location>
        <begin position="15"/>
        <end position="89"/>
    </location>
</feature>
<dbReference type="EMBL" id="BAABDD010000013">
    <property type="protein sequence ID" value="GAA3749099.1"/>
    <property type="molecule type" value="Genomic_DNA"/>
</dbReference>
<gene>
    <name evidence="9" type="ORF">GCM10022402_30420</name>
</gene>
<protein>
    <recommendedName>
        <fullName evidence="11">DNA-binding transcriptional activator of the SARP family</fullName>
    </recommendedName>
</protein>
<dbReference type="PANTHER" id="PTHR35807:SF1">
    <property type="entry name" value="TRANSCRIPTIONAL REGULATOR REDD"/>
    <property type="match status" value="1"/>
</dbReference>
<evidence type="ECO:0000259" key="8">
    <source>
        <dbReference type="SMART" id="SM01043"/>
    </source>
</evidence>
<accession>A0ABP7G177</accession>
<dbReference type="Gene3D" id="1.25.40.10">
    <property type="entry name" value="Tetratricopeptide repeat domain"/>
    <property type="match status" value="1"/>
</dbReference>
<dbReference type="Pfam" id="PF03704">
    <property type="entry name" value="BTAD"/>
    <property type="match status" value="1"/>
</dbReference>
<dbReference type="InterPro" id="IPR005158">
    <property type="entry name" value="BTAD"/>
</dbReference>
<evidence type="ECO:0000313" key="9">
    <source>
        <dbReference type="EMBL" id="GAA3749099.1"/>
    </source>
</evidence>
<dbReference type="Gene3D" id="3.40.50.300">
    <property type="entry name" value="P-loop containing nucleotide triphosphate hydrolases"/>
    <property type="match status" value="1"/>
</dbReference>
<dbReference type="InterPro" id="IPR011990">
    <property type="entry name" value="TPR-like_helical_dom_sf"/>
</dbReference>
<dbReference type="Gene3D" id="1.10.8.430">
    <property type="entry name" value="Helical domain of apoptotic protease-activating factors"/>
    <property type="match status" value="1"/>
</dbReference>
<dbReference type="CDD" id="cd15831">
    <property type="entry name" value="BTAD"/>
    <property type="match status" value="1"/>
</dbReference>
<evidence type="ECO:0000256" key="1">
    <source>
        <dbReference type="ARBA" id="ARBA00005820"/>
    </source>
</evidence>
<dbReference type="InterPro" id="IPR016032">
    <property type="entry name" value="Sig_transdc_resp-reg_C-effctor"/>
</dbReference>
<evidence type="ECO:0000256" key="4">
    <source>
        <dbReference type="ARBA" id="ARBA00023125"/>
    </source>
</evidence>
<sequence>MPFTVLGPLGCEHAGERIGLPKGNSAVVLAMLLVNAGRVVAVDTLVDAIWGERPVETAHKQVQMLISGLRRCLAPLGEVIATVGTGYALQVAPEEVDVQLFERRVAEGRAAVGREEPQQAAYLFYRAEEMWRGSTAFADVPSTTLEGERRRLDELRQTAIMERIDVELDLGRHDTVAVELGCRVRADPLNERLRAQLMLALYRSGRQREAADVYRHGEQVLQSALGEPPGPQLRQMWQRIARRDPRLSYREHTARPTAVPCGLPAKMGPMVGRRSELEAVRIALTRRDCDALPVVGITGRGGAGKTALAVTAAHEVTERYPDGTLFADLGRVRSADRVLAGFLRALHLPEAEIPEGTGRLSETFREATMERRVLVVLDGVACAKEVETLLPTGSANAVIITSCVPLTELTGVRRLTLEALAPDAAHDLLAESVGAQRVADEPDAAEGIVGICEGLPLALRIVGARLAAARHRSLQWLLDRLADERRRLDELQFGGLSMRACLESGYDVLTDRQQDMLHAVAALGARTFRAWEAAAAAGLGLQEAEDLLDELVALGFLDASGSEPRFRCHKLVLLFLSKRPYCSAASWRHKRRRTQPAAGHPSLVGPSRFSPDLTAGGHTMTPTHPLVPPPRSW</sequence>
<evidence type="ECO:0000256" key="2">
    <source>
        <dbReference type="ARBA" id="ARBA00022737"/>
    </source>
</evidence>
<dbReference type="SUPFAM" id="SSF52540">
    <property type="entry name" value="P-loop containing nucleoside triphosphate hydrolases"/>
    <property type="match status" value="1"/>
</dbReference>
<dbReference type="InterPro" id="IPR027417">
    <property type="entry name" value="P-loop_NTPase"/>
</dbReference>
<dbReference type="InterPro" id="IPR042197">
    <property type="entry name" value="Apaf_helical"/>
</dbReference>
<evidence type="ECO:0000313" key="10">
    <source>
        <dbReference type="Proteomes" id="UP001500908"/>
    </source>
</evidence>
<dbReference type="RefSeq" id="WP_344972262.1">
    <property type="nucleotide sequence ID" value="NZ_BAABDD010000013.1"/>
</dbReference>
<dbReference type="Proteomes" id="UP001500908">
    <property type="component" value="Unassembled WGS sequence"/>
</dbReference>
<dbReference type="InterPro" id="IPR051677">
    <property type="entry name" value="AfsR-DnrI-RedD_regulator"/>
</dbReference>
<evidence type="ECO:0000259" key="7">
    <source>
        <dbReference type="SMART" id="SM00862"/>
    </source>
</evidence>
<dbReference type="Pfam" id="PF00931">
    <property type="entry name" value="NB-ARC"/>
    <property type="match status" value="1"/>
</dbReference>
<keyword evidence="3" id="KW-0805">Transcription regulation</keyword>
<dbReference type="InterPro" id="IPR002182">
    <property type="entry name" value="NB-ARC"/>
</dbReference>
<dbReference type="Pfam" id="PF00486">
    <property type="entry name" value="Trans_reg_C"/>
    <property type="match status" value="1"/>
</dbReference>
<evidence type="ECO:0000256" key="3">
    <source>
        <dbReference type="ARBA" id="ARBA00023015"/>
    </source>
</evidence>
<dbReference type="SMART" id="SM00862">
    <property type="entry name" value="Trans_reg_C"/>
    <property type="match status" value="1"/>
</dbReference>
<dbReference type="SUPFAM" id="SSF48452">
    <property type="entry name" value="TPR-like"/>
    <property type="match status" value="1"/>
</dbReference>
<proteinExistence type="inferred from homology"/>
<dbReference type="SUPFAM" id="SSF46894">
    <property type="entry name" value="C-terminal effector domain of the bipartite response regulators"/>
    <property type="match status" value="1"/>
</dbReference>
<comment type="caution">
    <text evidence="9">The sequence shown here is derived from an EMBL/GenBank/DDBJ whole genome shotgun (WGS) entry which is preliminary data.</text>
</comment>
<keyword evidence="10" id="KW-1185">Reference proteome</keyword>
<dbReference type="PANTHER" id="PTHR35807">
    <property type="entry name" value="TRANSCRIPTIONAL REGULATOR REDD-RELATED"/>
    <property type="match status" value="1"/>
</dbReference>
<evidence type="ECO:0008006" key="11">
    <source>
        <dbReference type="Google" id="ProtNLM"/>
    </source>
</evidence>
<keyword evidence="4" id="KW-0238">DNA-binding</keyword>
<comment type="similarity">
    <text evidence="1">Belongs to the AfsR/DnrI/RedD regulatory family.</text>
</comment>
<dbReference type="PRINTS" id="PR00364">
    <property type="entry name" value="DISEASERSIST"/>
</dbReference>
<feature type="domain" description="Bacterial transcriptional activator" evidence="8">
    <location>
        <begin position="96"/>
        <end position="241"/>
    </location>
</feature>
<dbReference type="InterPro" id="IPR036388">
    <property type="entry name" value="WH-like_DNA-bd_sf"/>
</dbReference>
<keyword evidence="2" id="KW-0677">Repeat</keyword>